<organism evidence="1 2">
    <name type="scientific">Capnocytophaga canimorsus</name>
    <dbReference type="NCBI Taxonomy" id="28188"/>
    <lineage>
        <taxon>Bacteria</taxon>
        <taxon>Pseudomonadati</taxon>
        <taxon>Bacteroidota</taxon>
        <taxon>Flavobacteriia</taxon>
        <taxon>Flavobacteriales</taxon>
        <taxon>Flavobacteriaceae</taxon>
        <taxon>Capnocytophaga</taxon>
    </lineage>
</organism>
<dbReference type="PROSITE" id="PS51257">
    <property type="entry name" value="PROKAR_LIPOPROTEIN"/>
    <property type="match status" value="1"/>
</dbReference>
<gene>
    <name evidence="1" type="ORF">CCAN11_680002</name>
</gene>
<protein>
    <recommendedName>
        <fullName evidence="3">Lipoprotein</fullName>
    </recommendedName>
</protein>
<dbReference type="Proteomes" id="UP000039370">
    <property type="component" value="Unassembled WGS sequence"/>
</dbReference>
<evidence type="ECO:0000313" key="1">
    <source>
        <dbReference type="EMBL" id="CEN53200.1"/>
    </source>
</evidence>
<evidence type="ECO:0000313" key="2">
    <source>
        <dbReference type="Proteomes" id="UP000039370"/>
    </source>
</evidence>
<dbReference type="AlphaFoldDB" id="A0A0B7IJG0"/>
<dbReference type="RefSeq" id="WP_052461376.1">
    <property type="nucleotide sequence ID" value="NZ_JBIURA010000001.1"/>
</dbReference>
<name>A0A0B7IJG0_9FLAO</name>
<dbReference type="EMBL" id="CDOK01000215">
    <property type="protein sequence ID" value="CEN53200.1"/>
    <property type="molecule type" value="Genomic_DNA"/>
</dbReference>
<accession>A0A0B7IJG0</accession>
<reference evidence="1 2" key="1">
    <citation type="submission" date="2015-01" db="EMBL/GenBank/DDBJ databases">
        <authorList>
            <person name="MANFREDI Pablo"/>
        </authorList>
    </citation>
    <scope>NUCLEOTIDE SEQUENCE [LARGE SCALE GENOMIC DNA]</scope>
    <source>
        <strain evidence="1 2">Cc11</strain>
    </source>
</reference>
<sequence length="182" mass="20597">MKQKFFSRWFAIGMIAAALVMIGCSKDNKNDEPTPPPLNAVMIDGETRSIVSVQTDKGKLDKNRYEIDVYLGEDEYIKIFADYENHDGKVINLTEKESKHGGQYWSVEYKKAGKYVCVGYGEPDEVGTPVFQSGTLYIKRLDDANGQPVFEIKLENGKVENSYGDGKEHTISLYYKGKLELF</sequence>
<proteinExistence type="predicted"/>
<evidence type="ECO:0008006" key="3">
    <source>
        <dbReference type="Google" id="ProtNLM"/>
    </source>
</evidence>